<feature type="compositionally biased region" description="Basic and acidic residues" evidence="1">
    <location>
        <begin position="63"/>
        <end position="72"/>
    </location>
</feature>
<accession>A0AAN9KWZ6</accession>
<gene>
    <name evidence="2" type="ORF">VNO77_27297</name>
</gene>
<evidence type="ECO:0000313" key="3">
    <source>
        <dbReference type="Proteomes" id="UP001367508"/>
    </source>
</evidence>
<dbReference type="Proteomes" id="UP001367508">
    <property type="component" value="Unassembled WGS sequence"/>
</dbReference>
<keyword evidence="3" id="KW-1185">Reference proteome</keyword>
<sequence length="72" mass="8238">MHATLTSHEGSHSYYRFVEFTPLGTTPDRSRPMEKKYSLGVMLLVDQSILVLRPETTPPQPQKKKEKDPLPT</sequence>
<name>A0AAN9KWZ6_CANGL</name>
<evidence type="ECO:0000256" key="1">
    <source>
        <dbReference type="SAM" id="MobiDB-lite"/>
    </source>
</evidence>
<proteinExistence type="predicted"/>
<feature type="region of interest" description="Disordered" evidence="1">
    <location>
        <begin position="52"/>
        <end position="72"/>
    </location>
</feature>
<organism evidence="2 3">
    <name type="scientific">Canavalia gladiata</name>
    <name type="common">Sword bean</name>
    <name type="synonym">Dolichos gladiatus</name>
    <dbReference type="NCBI Taxonomy" id="3824"/>
    <lineage>
        <taxon>Eukaryota</taxon>
        <taxon>Viridiplantae</taxon>
        <taxon>Streptophyta</taxon>
        <taxon>Embryophyta</taxon>
        <taxon>Tracheophyta</taxon>
        <taxon>Spermatophyta</taxon>
        <taxon>Magnoliopsida</taxon>
        <taxon>eudicotyledons</taxon>
        <taxon>Gunneridae</taxon>
        <taxon>Pentapetalae</taxon>
        <taxon>rosids</taxon>
        <taxon>fabids</taxon>
        <taxon>Fabales</taxon>
        <taxon>Fabaceae</taxon>
        <taxon>Papilionoideae</taxon>
        <taxon>50 kb inversion clade</taxon>
        <taxon>NPAAA clade</taxon>
        <taxon>indigoferoid/millettioid clade</taxon>
        <taxon>Phaseoleae</taxon>
        <taxon>Canavalia</taxon>
    </lineage>
</organism>
<evidence type="ECO:0000313" key="2">
    <source>
        <dbReference type="EMBL" id="KAK7323803.1"/>
    </source>
</evidence>
<dbReference type="AlphaFoldDB" id="A0AAN9KWZ6"/>
<dbReference type="EMBL" id="JAYMYQ010000006">
    <property type="protein sequence ID" value="KAK7323803.1"/>
    <property type="molecule type" value="Genomic_DNA"/>
</dbReference>
<comment type="caution">
    <text evidence="2">The sequence shown here is derived from an EMBL/GenBank/DDBJ whole genome shotgun (WGS) entry which is preliminary data.</text>
</comment>
<protein>
    <submittedName>
        <fullName evidence="2">Uncharacterized protein</fullName>
    </submittedName>
</protein>
<reference evidence="2 3" key="1">
    <citation type="submission" date="2024-01" db="EMBL/GenBank/DDBJ databases">
        <title>The genomes of 5 underutilized Papilionoideae crops provide insights into root nodulation and disease resistanc.</title>
        <authorList>
            <person name="Jiang F."/>
        </authorList>
    </citation>
    <scope>NUCLEOTIDE SEQUENCE [LARGE SCALE GENOMIC DNA]</scope>
    <source>
        <strain evidence="2">LVBAO_FW01</strain>
        <tissue evidence="2">Leaves</tissue>
    </source>
</reference>